<evidence type="ECO:0000259" key="5">
    <source>
        <dbReference type="PROSITE" id="PS51186"/>
    </source>
</evidence>
<dbReference type="Proteomes" id="UP000268162">
    <property type="component" value="Unassembled WGS sequence"/>
</dbReference>
<accession>A0A4P9ZWF0</accession>
<dbReference type="FunFam" id="3.40.630.30:FF:000248">
    <property type="entry name" value="N-acetyltransferase 9-like protein"/>
    <property type="match status" value="1"/>
</dbReference>
<dbReference type="AlphaFoldDB" id="A0A4P9ZWF0"/>
<dbReference type="InterPro" id="IPR000182">
    <property type="entry name" value="GNAT_dom"/>
</dbReference>
<dbReference type="STRING" id="215637.A0A4P9ZWF0"/>
<comment type="similarity">
    <text evidence="1">Belongs to the acetyltransferase family. GNAT subfamily.</text>
</comment>
<evidence type="ECO:0000256" key="4">
    <source>
        <dbReference type="ARBA" id="ARBA00069551"/>
    </source>
</evidence>
<keyword evidence="2 6" id="KW-0808">Transferase</keyword>
<gene>
    <name evidence="6" type="ORF">BJ085DRAFT_38242</name>
</gene>
<proteinExistence type="inferred from homology"/>
<dbReference type="Pfam" id="PF13302">
    <property type="entry name" value="Acetyltransf_3"/>
    <property type="match status" value="1"/>
</dbReference>
<feature type="domain" description="N-acetyltransferase" evidence="5">
    <location>
        <begin position="14"/>
        <end position="180"/>
    </location>
</feature>
<evidence type="ECO:0000313" key="7">
    <source>
        <dbReference type="Proteomes" id="UP000268162"/>
    </source>
</evidence>
<sequence length="204" mass="23361">MKINSNTVLVGSKVILVPYKKEHVPAYHAWMKDPFLLEMTASEPLALEEEFEMQQKWATDEDKCTFIVLARNDAPVDQNIHDLSAMIGDVNLFFNDFEIPTSCEIEAMIAEPSYRNRGYGTEAIRLMLMYGITHLKVTQFTAKILSKNESSRRLFATKLGFQETRFSEVFQEVSFALPVGADLRKWAEDLLQNCVTICDYDSEN</sequence>
<evidence type="ECO:0000313" key="6">
    <source>
        <dbReference type="EMBL" id="RKP37947.1"/>
    </source>
</evidence>
<evidence type="ECO:0000256" key="2">
    <source>
        <dbReference type="ARBA" id="ARBA00022679"/>
    </source>
</evidence>
<reference evidence="7" key="1">
    <citation type="journal article" date="2018" name="Nat. Microbiol.">
        <title>Leveraging single-cell genomics to expand the fungal tree of life.</title>
        <authorList>
            <person name="Ahrendt S.R."/>
            <person name="Quandt C.A."/>
            <person name="Ciobanu D."/>
            <person name="Clum A."/>
            <person name="Salamov A."/>
            <person name="Andreopoulos B."/>
            <person name="Cheng J.F."/>
            <person name="Woyke T."/>
            <person name="Pelin A."/>
            <person name="Henrissat B."/>
            <person name="Reynolds N.K."/>
            <person name="Benny G.L."/>
            <person name="Smith M.E."/>
            <person name="James T.Y."/>
            <person name="Grigoriev I.V."/>
        </authorList>
    </citation>
    <scope>NUCLEOTIDE SEQUENCE [LARGE SCALE GENOMIC DNA]</scope>
    <source>
        <strain evidence="7">RSA 468</strain>
    </source>
</reference>
<dbReference type="InterPro" id="IPR016181">
    <property type="entry name" value="Acyl_CoA_acyltransferase"/>
</dbReference>
<evidence type="ECO:0000256" key="3">
    <source>
        <dbReference type="ARBA" id="ARBA00023315"/>
    </source>
</evidence>
<protein>
    <recommendedName>
        <fullName evidence="4">N-acetyltransferase 9-like protein</fullName>
    </recommendedName>
</protein>
<dbReference type="PANTHER" id="PTHR13256:SF16">
    <property type="entry name" value="ALPHA_BETA-TUBULIN-N-ACETYLTRANSFERASE 9"/>
    <property type="match status" value="1"/>
</dbReference>
<organism evidence="6 7">
    <name type="scientific">Dimargaris cristalligena</name>
    <dbReference type="NCBI Taxonomy" id="215637"/>
    <lineage>
        <taxon>Eukaryota</taxon>
        <taxon>Fungi</taxon>
        <taxon>Fungi incertae sedis</taxon>
        <taxon>Zoopagomycota</taxon>
        <taxon>Kickxellomycotina</taxon>
        <taxon>Dimargaritomycetes</taxon>
        <taxon>Dimargaritales</taxon>
        <taxon>Dimargaritaceae</taxon>
        <taxon>Dimargaris</taxon>
    </lineage>
</organism>
<dbReference type="InterPro" id="IPR039135">
    <property type="entry name" value="NAT9-like"/>
</dbReference>
<dbReference type="SUPFAM" id="SSF55729">
    <property type="entry name" value="Acyl-CoA N-acyltransferases (Nat)"/>
    <property type="match status" value="1"/>
</dbReference>
<dbReference type="GO" id="GO:0008080">
    <property type="term" value="F:N-acetyltransferase activity"/>
    <property type="evidence" value="ECO:0007669"/>
    <property type="project" value="InterPro"/>
</dbReference>
<keyword evidence="7" id="KW-1185">Reference proteome</keyword>
<dbReference type="EMBL" id="ML002426">
    <property type="protein sequence ID" value="RKP37947.1"/>
    <property type="molecule type" value="Genomic_DNA"/>
</dbReference>
<evidence type="ECO:0000256" key="1">
    <source>
        <dbReference type="ARBA" id="ARBA00009342"/>
    </source>
</evidence>
<dbReference type="PANTHER" id="PTHR13256">
    <property type="entry name" value="N-ACETYLTRANSFERASE 9"/>
    <property type="match status" value="1"/>
</dbReference>
<keyword evidence="3" id="KW-0012">Acyltransferase</keyword>
<dbReference type="Gene3D" id="3.40.630.30">
    <property type="match status" value="1"/>
</dbReference>
<dbReference type="PROSITE" id="PS51186">
    <property type="entry name" value="GNAT"/>
    <property type="match status" value="1"/>
</dbReference>
<name>A0A4P9ZWF0_9FUNG</name>